<reference evidence="1 2" key="1">
    <citation type="journal article" date="2019" name="PLoS ONE">
        <title>Mycobacteriophage CRB2 defines a new subcluster in mycobacteriophage classification.</title>
        <authorList>
            <person name="Suarez C.A."/>
            <person name="Franceschelli J.J."/>
            <person name="Morbidoni H.R."/>
        </authorList>
    </citation>
    <scope>NUCLEOTIDE SEQUENCE [LARGE SCALE GENOMIC DNA]</scope>
</reference>
<keyword evidence="2" id="KW-1185">Reference proteome</keyword>
<dbReference type="EMBL" id="MK059749">
    <property type="protein sequence ID" value="AYP70053.1"/>
    <property type="molecule type" value="Genomic_DNA"/>
</dbReference>
<proteinExistence type="predicted"/>
<dbReference type="Proteomes" id="UP000292006">
    <property type="component" value="Segment"/>
</dbReference>
<sequence>MNAPARFTWKGLPVECGQGCGAHGVPVATEDGWRLPVHSMQLPTGERVHCPGSLRAVEP</sequence>
<evidence type="ECO:0000313" key="2">
    <source>
        <dbReference type="Proteomes" id="UP000292006"/>
    </source>
</evidence>
<name>A0A455LNB7_9CAUD</name>
<gene>
    <name evidence="1" type="ORF">CRB2_67</name>
</gene>
<organism evidence="1 2">
    <name type="scientific">Mycobacterium phage CRB2</name>
    <dbReference type="NCBI Taxonomy" id="2483623"/>
    <lineage>
        <taxon>Viruses</taxon>
        <taxon>Duplodnaviria</taxon>
        <taxon>Heunggongvirae</taxon>
        <taxon>Uroviricota</taxon>
        <taxon>Caudoviricetes</taxon>
        <taxon>Bclasvirinae</taxon>
        <taxon>Quesadillavirus</taxon>
        <taxon>Quesadillavirus CRB2</taxon>
    </lineage>
</organism>
<evidence type="ECO:0000313" key="1">
    <source>
        <dbReference type="EMBL" id="AYP70053.1"/>
    </source>
</evidence>
<protein>
    <submittedName>
        <fullName evidence="1">Uncharacterized protein</fullName>
    </submittedName>
</protein>
<accession>A0A455LNB7</accession>